<dbReference type="AlphaFoldDB" id="A0A811T1T6"/>
<keyword evidence="1" id="KW-0489">Methyltransferase</keyword>
<proteinExistence type="predicted"/>
<evidence type="ECO:0000313" key="2">
    <source>
        <dbReference type="Proteomes" id="UP000603056"/>
    </source>
</evidence>
<protein>
    <submittedName>
        <fullName evidence="1">Methyltransferase domain protein</fullName>
    </submittedName>
</protein>
<dbReference type="Gene3D" id="3.40.50.150">
    <property type="entry name" value="Vaccinia Virus protein VP39"/>
    <property type="match status" value="1"/>
</dbReference>
<reference evidence="1" key="1">
    <citation type="submission" date="2020-10" db="EMBL/GenBank/DDBJ databases">
        <authorList>
            <person name="Hahn C.J."/>
            <person name="Laso-Perez R."/>
            <person name="Vulcano F."/>
            <person name="Vaziourakis K.-M."/>
            <person name="Stokke R."/>
            <person name="Steen I.H."/>
            <person name="Teske A."/>
            <person name="Boetius A."/>
            <person name="Liebeke M."/>
            <person name="Amann R."/>
            <person name="Knittel K."/>
        </authorList>
    </citation>
    <scope>NUCLEOTIDE SEQUENCE</scope>
    <source>
        <strain evidence="1">Gfbio:e3339647-f889-4370-9287-4fb5cb688e4c:AG394J04_GoMArc1</strain>
    </source>
</reference>
<dbReference type="GO" id="GO:0008168">
    <property type="term" value="F:methyltransferase activity"/>
    <property type="evidence" value="ECO:0007669"/>
    <property type="project" value="UniProtKB-KW"/>
</dbReference>
<dbReference type="Proteomes" id="UP000603056">
    <property type="component" value="Unassembled WGS sequence"/>
</dbReference>
<dbReference type="SUPFAM" id="SSF53335">
    <property type="entry name" value="S-adenosyl-L-methionine-dependent methyltransferases"/>
    <property type="match status" value="1"/>
</dbReference>
<accession>A0A811T1T6</accession>
<name>A0A811T1T6_9EURY</name>
<dbReference type="GO" id="GO:0032259">
    <property type="term" value="P:methylation"/>
    <property type="evidence" value="ECO:0007669"/>
    <property type="project" value="UniProtKB-KW"/>
</dbReference>
<dbReference type="InterPro" id="IPR029063">
    <property type="entry name" value="SAM-dependent_MTases_sf"/>
</dbReference>
<gene>
    <name evidence="1" type="ORF">FFODKBPE_00103</name>
</gene>
<dbReference type="Pfam" id="PF13489">
    <property type="entry name" value="Methyltransf_23"/>
    <property type="match status" value="1"/>
</dbReference>
<evidence type="ECO:0000313" key="1">
    <source>
        <dbReference type="EMBL" id="CAD6491166.1"/>
    </source>
</evidence>
<keyword evidence="1" id="KW-0808">Transferase</keyword>
<sequence>MNCKICNLKTKNIFTAKILNKYHVKYYYCNHCGFLQTEEPYWIEESYEESINISDTGIMQRNIHLSKISCLLIYFLFDKSKKFVDFAGGYGIFTRLMRDMGFDFYWQDKFSVNSVARGFEYDQDNTKDAVELLTSFETFEHFDQPIAEIENMLKISRNILFSTNLLPDDLPQPDDWWYYGLEHGQHISFYSKTTLKYIAKKYNLNLYTNNFSLHLLTDKKINRLYFKLILISNWFGLSYLIEKTLNSRTVDDMTQFKNNES</sequence>
<organism evidence="1 2">
    <name type="scientific">Candidatus Argoarchaeum ethanivorans</name>
    <dbReference type="NCBI Taxonomy" id="2608793"/>
    <lineage>
        <taxon>Archaea</taxon>
        <taxon>Methanobacteriati</taxon>
        <taxon>Methanobacteriota</taxon>
        <taxon>Stenosarchaea group</taxon>
        <taxon>Methanomicrobia</taxon>
        <taxon>Methanosarcinales</taxon>
        <taxon>Methanosarcinales incertae sedis</taxon>
        <taxon>GOM Arc I cluster</taxon>
        <taxon>Candidatus Argoarchaeum</taxon>
    </lineage>
</organism>
<dbReference type="EMBL" id="CAJHIP010000002">
    <property type="protein sequence ID" value="CAD6491166.1"/>
    <property type="molecule type" value="Genomic_DNA"/>
</dbReference>
<comment type="caution">
    <text evidence="1">The sequence shown here is derived from an EMBL/GenBank/DDBJ whole genome shotgun (WGS) entry which is preliminary data.</text>
</comment>